<gene>
    <name evidence="2" type="ORF">GB882_17760</name>
</gene>
<dbReference type="PANTHER" id="PTHR33164">
    <property type="entry name" value="TRANSCRIPTIONAL REGULATOR, MARR FAMILY"/>
    <property type="match status" value="1"/>
</dbReference>
<proteinExistence type="predicted"/>
<reference evidence="2 3" key="1">
    <citation type="submission" date="2019-10" db="EMBL/GenBank/DDBJ databases">
        <title>Georgenia wutianyii sp. nov. and Georgenia yuyongxinii sp. nov. isolated from plateau pika (Ochotona curzoniae) in the Qinghai-Tibet plateau of China.</title>
        <authorList>
            <person name="Tian Z."/>
        </authorList>
    </citation>
    <scope>NUCLEOTIDE SEQUENCE [LARGE SCALE GENOMIC DNA]</scope>
    <source>
        <strain evidence="2 3">JCM 15130</strain>
    </source>
</reference>
<dbReference type="PRINTS" id="PR00598">
    <property type="entry name" value="HTHMARR"/>
</dbReference>
<dbReference type="PANTHER" id="PTHR33164:SF57">
    <property type="entry name" value="MARR-FAMILY TRANSCRIPTIONAL REGULATOR"/>
    <property type="match status" value="1"/>
</dbReference>
<dbReference type="RefSeq" id="WP_152233331.1">
    <property type="nucleotide sequence ID" value="NZ_BAAAOT010000042.1"/>
</dbReference>
<organism evidence="2 3">
    <name type="scientific">Georgenia ruanii</name>
    <dbReference type="NCBI Taxonomy" id="348442"/>
    <lineage>
        <taxon>Bacteria</taxon>
        <taxon>Bacillati</taxon>
        <taxon>Actinomycetota</taxon>
        <taxon>Actinomycetes</taxon>
        <taxon>Micrococcales</taxon>
        <taxon>Bogoriellaceae</taxon>
        <taxon>Georgenia</taxon>
    </lineage>
</organism>
<protein>
    <submittedName>
        <fullName evidence="2">MarR family transcriptional regulator</fullName>
    </submittedName>
</protein>
<sequence>MVEGKDLARREACGFGPGGTSPLPPLAQLAIVVHTEVVAIAERLGLTPMQGRMLGLLARGPLRMNELAQRLGVEKAAATGLVDRAEARGLVAREAIPGDRRSIHVAVTDAGTSACSEFYERLHLALDAMIATLPEADRDTFTSWTQAVVGAWMRSAVPA</sequence>
<dbReference type="InterPro" id="IPR036390">
    <property type="entry name" value="WH_DNA-bd_sf"/>
</dbReference>
<dbReference type="PROSITE" id="PS50995">
    <property type="entry name" value="HTH_MARR_2"/>
    <property type="match status" value="1"/>
</dbReference>
<dbReference type="GO" id="GO:0006950">
    <property type="term" value="P:response to stress"/>
    <property type="evidence" value="ECO:0007669"/>
    <property type="project" value="TreeGrafter"/>
</dbReference>
<comment type="caution">
    <text evidence="2">The sequence shown here is derived from an EMBL/GenBank/DDBJ whole genome shotgun (WGS) entry which is preliminary data.</text>
</comment>
<dbReference type="EMBL" id="WHPD01003813">
    <property type="protein sequence ID" value="MPV90522.1"/>
    <property type="molecule type" value="Genomic_DNA"/>
</dbReference>
<dbReference type="Pfam" id="PF12802">
    <property type="entry name" value="MarR_2"/>
    <property type="match status" value="1"/>
</dbReference>
<feature type="domain" description="HTH marR-type" evidence="1">
    <location>
        <begin position="19"/>
        <end position="150"/>
    </location>
</feature>
<dbReference type="InterPro" id="IPR000835">
    <property type="entry name" value="HTH_MarR-typ"/>
</dbReference>
<accession>A0A7J9V1G4</accession>
<dbReference type="SUPFAM" id="SSF46785">
    <property type="entry name" value="Winged helix' DNA-binding domain"/>
    <property type="match status" value="1"/>
</dbReference>
<dbReference type="InterPro" id="IPR036388">
    <property type="entry name" value="WH-like_DNA-bd_sf"/>
</dbReference>
<dbReference type="Proteomes" id="UP000429644">
    <property type="component" value="Unassembled WGS sequence"/>
</dbReference>
<evidence type="ECO:0000259" key="1">
    <source>
        <dbReference type="PROSITE" id="PS50995"/>
    </source>
</evidence>
<evidence type="ECO:0000313" key="2">
    <source>
        <dbReference type="EMBL" id="MPV90522.1"/>
    </source>
</evidence>
<dbReference type="Gene3D" id="1.10.10.10">
    <property type="entry name" value="Winged helix-like DNA-binding domain superfamily/Winged helix DNA-binding domain"/>
    <property type="match status" value="1"/>
</dbReference>
<dbReference type="OrthoDB" id="3174724at2"/>
<evidence type="ECO:0000313" key="3">
    <source>
        <dbReference type="Proteomes" id="UP000429644"/>
    </source>
</evidence>
<name>A0A7J9V1G4_9MICO</name>
<keyword evidence="3" id="KW-1185">Reference proteome</keyword>
<dbReference type="InterPro" id="IPR039422">
    <property type="entry name" value="MarR/SlyA-like"/>
</dbReference>
<dbReference type="GO" id="GO:0003700">
    <property type="term" value="F:DNA-binding transcription factor activity"/>
    <property type="evidence" value="ECO:0007669"/>
    <property type="project" value="InterPro"/>
</dbReference>
<dbReference type="AlphaFoldDB" id="A0A7J9V1G4"/>
<dbReference type="SMART" id="SM00347">
    <property type="entry name" value="HTH_MARR"/>
    <property type="match status" value="1"/>
</dbReference>